<dbReference type="GO" id="GO:0005886">
    <property type="term" value="C:plasma membrane"/>
    <property type="evidence" value="ECO:0007669"/>
    <property type="project" value="TreeGrafter"/>
</dbReference>
<dbReference type="OrthoDB" id="18066at2759"/>
<reference evidence="1" key="1">
    <citation type="submission" date="2016-10" db="EMBL/GenBank/DDBJ databases">
        <authorList>
            <person name="Benchimol M."/>
            <person name="Almeida L.G."/>
            <person name="Vasconcelos A.T."/>
            <person name="Perreira-Neves A."/>
            <person name="Rosa I.A."/>
            <person name="Tasca T."/>
            <person name="Bogo M.R."/>
            <person name="de Souza W."/>
        </authorList>
    </citation>
    <scope>NUCLEOTIDE SEQUENCE [LARGE SCALE GENOMIC DNA]</scope>
    <source>
        <strain evidence="1">K</strain>
    </source>
</reference>
<evidence type="ECO:0000313" key="1">
    <source>
        <dbReference type="EMBL" id="OHT09058.1"/>
    </source>
</evidence>
<dbReference type="AlphaFoldDB" id="A0A1J4KDJ9"/>
<dbReference type="GO" id="GO:0005829">
    <property type="term" value="C:cytosol"/>
    <property type="evidence" value="ECO:0007669"/>
    <property type="project" value="TreeGrafter"/>
</dbReference>
<organism evidence="1 2">
    <name type="scientific">Tritrichomonas foetus</name>
    <dbReference type="NCBI Taxonomy" id="1144522"/>
    <lineage>
        <taxon>Eukaryota</taxon>
        <taxon>Metamonada</taxon>
        <taxon>Parabasalia</taxon>
        <taxon>Tritrichomonadida</taxon>
        <taxon>Tritrichomonadidae</taxon>
        <taxon>Tritrichomonas</taxon>
    </lineage>
</organism>
<dbReference type="PANTHER" id="PTHR37516">
    <property type="entry name" value="SCA1 COMPLEX SCAFFOLD PROTEIN SCAA"/>
    <property type="match status" value="1"/>
</dbReference>
<dbReference type="GO" id="GO:0046579">
    <property type="term" value="P:positive regulation of Ras protein signal transduction"/>
    <property type="evidence" value="ECO:0007669"/>
    <property type="project" value="TreeGrafter"/>
</dbReference>
<dbReference type="Proteomes" id="UP000179807">
    <property type="component" value="Unassembled WGS sequence"/>
</dbReference>
<keyword evidence="2" id="KW-1185">Reference proteome</keyword>
<proteinExistence type="predicted"/>
<dbReference type="GeneID" id="94826716"/>
<name>A0A1J4KDJ9_9EUKA</name>
<sequence>MDNYILLCYYMVNVHKFKKQIIASKKIKKMHQSSFDMDSCSSNSDLSVSDADEFVFFPENDSTPLYLDRDRKVYDKYYLPVQSIPKTQSDDTTSCIQTLEHNEFLFNIENSRLPYFPEPSHFKTKEDFYACITWKKCIEDLFFSVVLPFLPVDHIYLQRWTQLPKVPYLKFGKFKPPIDPLLPQNLTELRMCLLKGDVNPDQQFPYQIQHREIVQHKHQFSQNQQWQGQLILSEPIPLFYNSFEEFDEAYENWSELVKNDTEIPIDHPYKMGDIARIDLAPSSILFFSKYNSLYNSLYNSYIDHNNRSLNNENENTVSMELDWVPYDAPYAFEKIFPRFKPKIELQWEEINCDVIGVDKIEFVTDFMNYGVHFRTIDSHKPLHPKRVITYTSPKNCRKELIILVQDKNITKSARYLILNLPFESEDLHSLWSEPFNKIFEPLLEVSEFEKLYNYARCCNDFEIRYYHIMKEFVNSSFAPQFYEFIHKIENLKTLFLFSQAITRNYNLIPPPKMNDPLIISIAQFYYFTLIIESHSCGFWINQKLIENCKHLSRALTNELFSHSIIKEKLWTSILLDTPNDYTQAITMLVLSPSILTHKAIFIPEFFKYSTQSSKYIVGKVFLLNLFFNDYGLIGELIANTTHPLLSQLIKGIDPYYAHLIRGFFFNFIDRYTKSHLTFNPDSLLSFFIEASTINFKEFTIFLEPLSYLITSKDLVETFSRESYHKQISGLAAMVFFAVSETETASGLKISLSFLKLENCVAEAAKCTHYIDLLANSLDSCNYCQRNIAWKCVISIIKFPPSFKKIMNETTLSEAIKRLSKTEDPDLAKKLLRFFCIGLTSSHPDAVQTTCLLMLNAIGLISCLVSTSHMKFIRTPKTVRAVDKLMKILKKLKNSSAQYFVDSMINHINSSNDGMILLKRFNLI</sequence>
<gene>
    <name evidence="1" type="ORF">TRFO_04624</name>
</gene>
<dbReference type="VEuPathDB" id="TrichDB:TRFO_04624"/>
<dbReference type="GO" id="GO:1904515">
    <property type="term" value="P:positive regulation of TORC2 signaling"/>
    <property type="evidence" value="ECO:0007669"/>
    <property type="project" value="TreeGrafter"/>
</dbReference>
<dbReference type="EMBL" id="MLAK01000649">
    <property type="protein sequence ID" value="OHT09058.1"/>
    <property type="molecule type" value="Genomic_DNA"/>
</dbReference>
<evidence type="ECO:0000313" key="2">
    <source>
        <dbReference type="Proteomes" id="UP000179807"/>
    </source>
</evidence>
<dbReference type="InterPro" id="IPR037474">
    <property type="entry name" value="ScaA"/>
</dbReference>
<protein>
    <submittedName>
        <fullName evidence="1">Uncharacterized protein</fullName>
    </submittedName>
</protein>
<dbReference type="PANTHER" id="PTHR37516:SF1">
    <property type="entry name" value="SCA1 COMPLEX SCAFFOLD PROTEIN SCAA"/>
    <property type="match status" value="1"/>
</dbReference>
<dbReference type="RefSeq" id="XP_068362194.1">
    <property type="nucleotide sequence ID" value="XM_068492012.1"/>
</dbReference>
<comment type="caution">
    <text evidence="1">The sequence shown here is derived from an EMBL/GenBank/DDBJ whole genome shotgun (WGS) entry which is preliminary data.</text>
</comment>
<accession>A0A1J4KDJ9</accession>